<protein>
    <submittedName>
        <fullName evidence="3">Uncharacterized protein LOC135194588</fullName>
    </submittedName>
</protein>
<dbReference type="InterPro" id="IPR004875">
    <property type="entry name" value="DDE_SF_endonuclease_dom"/>
</dbReference>
<dbReference type="PANTHER" id="PTHR19303:SF74">
    <property type="entry name" value="POGO TRANSPOSABLE ELEMENT WITH KRAB DOMAIN"/>
    <property type="match status" value="1"/>
</dbReference>
<proteinExistence type="predicted"/>
<gene>
    <name evidence="3" type="primary">LOC135194588</name>
</gene>
<dbReference type="GeneID" id="135194588"/>
<dbReference type="InterPro" id="IPR050863">
    <property type="entry name" value="CenT-Element_Derived"/>
</dbReference>
<dbReference type="RefSeq" id="XP_064076268.1">
    <property type="nucleotide sequence ID" value="XM_064220198.1"/>
</dbReference>
<evidence type="ECO:0000313" key="3">
    <source>
        <dbReference type="RefSeq" id="XP_064076268.1"/>
    </source>
</evidence>
<sequence>MAGQDWFHRFMQRNKKLTIRKPEGLTKARIDGMKKEKVTYFFNTLETVVDNNNLRGRPESQKGAKDVVSMTSVERGENVTVLACINATGQYIPPYVIFKGVRKRYDLLLGMPPGTEVAMTEKGWVTEEAFKLWLQHFNRYRTPGKVILILDGHASHTTRGNGPHICELCADT</sequence>
<evidence type="ECO:0000313" key="2">
    <source>
        <dbReference type="Proteomes" id="UP001652626"/>
    </source>
</evidence>
<accession>A0ABM4AYA1</accession>
<dbReference type="PANTHER" id="PTHR19303">
    <property type="entry name" value="TRANSPOSON"/>
    <property type="match status" value="1"/>
</dbReference>
<name>A0ABM4AYA1_VANTA</name>
<dbReference type="Pfam" id="PF03184">
    <property type="entry name" value="DDE_1"/>
    <property type="match status" value="1"/>
</dbReference>
<reference evidence="3" key="1">
    <citation type="submission" date="2025-08" db="UniProtKB">
        <authorList>
            <consortium name="RefSeq"/>
        </authorList>
    </citation>
    <scope>IDENTIFICATION</scope>
    <source>
        <tissue evidence="3">Whole body</tissue>
    </source>
</reference>
<evidence type="ECO:0000259" key="1">
    <source>
        <dbReference type="Pfam" id="PF03184"/>
    </source>
</evidence>
<organism evidence="2 3">
    <name type="scientific">Vanessa tameamea</name>
    <name type="common">Kamehameha butterfly</name>
    <dbReference type="NCBI Taxonomy" id="334116"/>
    <lineage>
        <taxon>Eukaryota</taxon>
        <taxon>Metazoa</taxon>
        <taxon>Ecdysozoa</taxon>
        <taxon>Arthropoda</taxon>
        <taxon>Hexapoda</taxon>
        <taxon>Insecta</taxon>
        <taxon>Pterygota</taxon>
        <taxon>Neoptera</taxon>
        <taxon>Endopterygota</taxon>
        <taxon>Lepidoptera</taxon>
        <taxon>Glossata</taxon>
        <taxon>Ditrysia</taxon>
        <taxon>Papilionoidea</taxon>
        <taxon>Nymphalidae</taxon>
        <taxon>Nymphalinae</taxon>
        <taxon>Vanessa</taxon>
    </lineage>
</organism>
<dbReference type="Proteomes" id="UP001652626">
    <property type="component" value="Chromosome W"/>
</dbReference>
<feature type="domain" description="DDE-1" evidence="1">
    <location>
        <begin position="78"/>
        <end position="159"/>
    </location>
</feature>
<keyword evidence="2" id="KW-1185">Reference proteome</keyword>